<sequence length="105" mass="10598">MSGELQVTTADLRKLSEQQQQVASGITAAGQAVNGTTPLVIATHGPVCAPTIAAIGAAGASRDAAVAAMQQVSTSLAEKLGIASAHYDRTDQTKAGQLDGQMHGR</sequence>
<comment type="caution">
    <text evidence="1">The sequence shown here is derived from an EMBL/GenBank/DDBJ whole genome shotgun (WGS) entry which is preliminary data.</text>
</comment>
<reference evidence="1 2" key="1">
    <citation type="submission" date="2021-03" db="EMBL/GenBank/DDBJ databases">
        <title>Sequencing the genomes of 1000 actinobacteria strains.</title>
        <authorList>
            <person name="Klenk H.-P."/>
        </authorList>
    </citation>
    <scope>NUCLEOTIDE SEQUENCE [LARGE SCALE GENOMIC DNA]</scope>
    <source>
        <strain evidence="1 2">DSM 46713</strain>
    </source>
</reference>
<gene>
    <name evidence="1" type="ORF">JOF57_005006</name>
</gene>
<name>A0ABS5A0Y7_9MYCO</name>
<accession>A0ABS5A0Y7</accession>
<protein>
    <recommendedName>
        <fullName evidence="3">ESX-1 secretion-associated protein</fullName>
    </recommendedName>
</protein>
<evidence type="ECO:0000313" key="1">
    <source>
        <dbReference type="EMBL" id="MBP2455093.1"/>
    </source>
</evidence>
<dbReference type="Proteomes" id="UP000694460">
    <property type="component" value="Unassembled WGS sequence"/>
</dbReference>
<dbReference type="Pfam" id="PF10824">
    <property type="entry name" value="T7SS_ESX_EspC"/>
    <property type="match status" value="1"/>
</dbReference>
<dbReference type="InterPro" id="IPR022536">
    <property type="entry name" value="EspC"/>
</dbReference>
<evidence type="ECO:0008006" key="3">
    <source>
        <dbReference type="Google" id="ProtNLM"/>
    </source>
</evidence>
<dbReference type="RefSeq" id="WP_209921392.1">
    <property type="nucleotide sequence ID" value="NZ_JAGIOP010000002.1"/>
</dbReference>
<organism evidence="1 2">
    <name type="scientific">Mycolicibacterium lutetiense</name>
    <dbReference type="NCBI Taxonomy" id="1641992"/>
    <lineage>
        <taxon>Bacteria</taxon>
        <taxon>Bacillati</taxon>
        <taxon>Actinomycetota</taxon>
        <taxon>Actinomycetes</taxon>
        <taxon>Mycobacteriales</taxon>
        <taxon>Mycobacteriaceae</taxon>
        <taxon>Mycolicibacterium</taxon>
    </lineage>
</organism>
<proteinExistence type="predicted"/>
<dbReference type="EMBL" id="JAGIOP010000002">
    <property type="protein sequence ID" value="MBP2455093.1"/>
    <property type="molecule type" value="Genomic_DNA"/>
</dbReference>
<evidence type="ECO:0000313" key="2">
    <source>
        <dbReference type="Proteomes" id="UP000694460"/>
    </source>
</evidence>
<keyword evidence="2" id="KW-1185">Reference proteome</keyword>